<feature type="transmembrane region" description="Helical" evidence="9">
    <location>
        <begin position="114"/>
        <end position="135"/>
    </location>
</feature>
<dbReference type="GO" id="GO:0003700">
    <property type="term" value="F:DNA-binding transcription factor activity"/>
    <property type="evidence" value="ECO:0007669"/>
    <property type="project" value="InterPro"/>
</dbReference>
<dbReference type="InterPro" id="IPR037294">
    <property type="entry name" value="ABC_BtuC-like"/>
</dbReference>
<organism evidence="12 13">
    <name type="scientific">Planctomicrobium piriforme</name>
    <dbReference type="NCBI Taxonomy" id="1576369"/>
    <lineage>
        <taxon>Bacteria</taxon>
        <taxon>Pseudomonadati</taxon>
        <taxon>Planctomycetota</taxon>
        <taxon>Planctomycetia</taxon>
        <taxon>Planctomycetales</taxon>
        <taxon>Planctomycetaceae</taxon>
        <taxon>Planctomicrobium</taxon>
    </lineage>
</organism>
<dbReference type="InterPro" id="IPR036388">
    <property type="entry name" value="WH-like_DNA-bd_sf"/>
</dbReference>
<evidence type="ECO:0000256" key="2">
    <source>
        <dbReference type="ARBA" id="ARBA00008034"/>
    </source>
</evidence>
<proteinExistence type="inferred from homology"/>
<evidence type="ECO:0000256" key="9">
    <source>
        <dbReference type="SAM" id="Phobius"/>
    </source>
</evidence>
<dbReference type="Proteomes" id="UP000199518">
    <property type="component" value="Unassembled WGS sequence"/>
</dbReference>
<name>A0A1I3GYQ1_9PLAN</name>
<evidence type="ECO:0000256" key="5">
    <source>
        <dbReference type="ARBA" id="ARBA00022692"/>
    </source>
</evidence>
<evidence type="ECO:0000259" key="11">
    <source>
        <dbReference type="Pfam" id="PF02742"/>
    </source>
</evidence>
<dbReference type="InterPro" id="IPR022689">
    <property type="entry name" value="Iron_dep_repressor"/>
</dbReference>
<dbReference type="SUPFAM" id="SSF81345">
    <property type="entry name" value="ABC transporter involved in vitamin B12 uptake, BtuC"/>
    <property type="match status" value="1"/>
</dbReference>
<feature type="chain" id="PRO_5011773331" evidence="10">
    <location>
        <begin position="35"/>
        <end position="490"/>
    </location>
</feature>
<dbReference type="Gene3D" id="1.10.10.10">
    <property type="entry name" value="Winged helix-like DNA-binding domain superfamily/Winged helix DNA-binding domain"/>
    <property type="match status" value="1"/>
</dbReference>
<gene>
    <name evidence="12" type="ORF">SAMN05421753_107183</name>
</gene>
<dbReference type="GO" id="GO:0010043">
    <property type="term" value="P:response to zinc ion"/>
    <property type="evidence" value="ECO:0007669"/>
    <property type="project" value="TreeGrafter"/>
</dbReference>
<keyword evidence="13" id="KW-1185">Reference proteome</keyword>
<comment type="subcellular location">
    <subcellularLocation>
        <location evidence="1 8">Cell membrane</location>
        <topology evidence="1 8">Multi-pass membrane protein</topology>
    </subcellularLocation>
</comment>
<dbReference type="Pfam" id="PF00950">
    <property type="entry name" value="ABC-3"/>
    <property type="match status" value="1"/>
</dbReference>
<feature type="transmembrane region" description="Helical" evidence="9">
    <location>
        <begin position="58"/>
        <end position="78"/>
    </location>
</feature>
<feature type="transmembrane region" description="Helical" evidence="9">
    <location>
        <begin position="185"/>
        <end position="210"/>
    </location>
</feature>
<evidence type="ECO:0000256" key="6">
    <source>
        <dbReference type="ARBA" id="ARBA00022989"/>
    </source>
</evidence>
<dbReference type="Pfam" id="PF02742">
    <property type="entry name" value="Fe_dep_repr_C"/>
    <property type="match status" value="1"/>
</dbReference>
<dbReference type="EMBL" id="FOQD01000007">
    <property type="protein sequence ID" value="SFI28593.1"/>
    <property type="molecule type" value="Genomic_DNA"/>
</dbReference>
<evidence type="ECO:0000313" key="12">
    <source>
        <dbReference type="EMBL" id="SFI28593.1"/>
    </source>
</evidence>
<dbReference type="CDD" id="cd06550">
    <property type="entry name" value="TM_ABC_iron-siderophores_like"/>
    <property type="match status" value="1"/>
</dbReference>
<dbReference type="GO" id="GO:0043190">
    <property type="term" value="C:ATP-binding cassette (ABC) transporter complex"/>
    <property type="evidence" value="ECO:0007669"/>
    <property type="project" value="InterPro"/>
</dbReference>
<keyword evidence="4" id="KW-1003">Cell membrane</keyword>
<feature type="transmembrane region" description="Helical" evidence="9">
    <location>
        <begin position="83"/>
        <end position="102"/>
    </location>
</feature>
<dbReference type="Gene3D" id="1.10.3470.10">
    <property type="entry name" value="ABC transporter involved in vitamin B12 uptake, BtuC"/>
    <property type="match status" value="1"/>
</dbReference>
<dbReference type="AlphaFoldDB" id="A0A1I3GYQ1"/>
<keyword evidence="6 9" id="KW-1133">Transmembrane helix</keyword>
<sequence length="490" mass="52290">MAGLGTRCRRLAVPAVAVLLVTAAMTLCGPSVMAAEGDVEGHTLSRVLLLQDAQTRIVLVGTVLLGICGGLVGVFMLLRKRALIGDVVGHAALPGIAIAFIVSESFAPGTGKNLPALVLGAFLSGLAGALCVMLIDRYSRIRSDAALAITLSLFYGLGAALLTVIQRMPTASSAGLSSYLNGKTASLVASDVQTFAIAAAVLSVLTLVLFKEFALLCFDEDYAASGGWPVRFLDALLIGMVVAVTIVGMQTVGLILIVAILIIPAASAQFWTNDLRRMTAISAALGAISCGAGTFISALAPRLAAGPVIVLCGSALFIVSLVAGRKHGAIWRWLESRRLQRRIGRHDLLRAIYEKIEAAQANDDVSEFKLLSARMSRSELLPLRSWTPKELRRILSQAVERDLLEVLPDARYQLTPDGAALARRAVRNHRLWELYLITYADTAPANADYDADRIEHILGADLVRELEQRLRQQNAISVPASPHTLHPPAT</sequence>
<evidence type="ECO:0000256" key="1">
    <source>
        <dbReference type="ARBA" id="ARBA00004651"/>
    </source>
</evidence>
<feature type="transmembrane region" description="Helical" evidence="9">
    <location>
        <begin position="147"/>
        <end position="165"/>
    </location>
</feature>
<evidence type="ECO:0000313" key="13">
    <source>
        <dbReference type="Proteomes" id="UP000199518"/>
    </source>
</evidence>
<dbReference type="SUPFAM" id="SSF47979">
    <property type="entry name" value="Iron-dependent repressor protein, dimerization domain"/>
    <property type="match status" value="1"/>
</dbReference>
<keyword evidence="7 9" id="KW-0472">Membrane</keyword>
<comment type="similarity">
    <text evidence="2 8">Belongs to the ABC-3 integral membrane protein family.</text>
</comment>
<dbReference type="STRING" id="1576369.SAMN05421753_107183"/>
<evidence type="ECO:0000256" key="3">
    <source>
        <dbReference type="ARBA" id="ARBA00022448"/>
    </source>
</evidence>
<feature type="transmembrane region" description="Helical" evidence="9">
    <location>
        <begin position="278"/>
        <end position="298"/>
    </location>
</feature>
<dbReference type="GO" id="GO:0055085">
    <property type="term" value="P:transmembrane transport"/>
    <property type="evidence" value="ECO:0007669"/>
    <property type="project" value="InterPro"/>
</dbReference>
<feature type="transmembrane region" description="Helical" evidence="9">
    <location>
        <begin position="252"/>
        <end position="271"/>
    </location>
</feature>
<keyword evidence="5 8" id="KW-0812">Transmembrane</keyword>
<evidence type="ECO:0000256" key="10">
    <source>
        <dbReference type="SAM" id="SignalP"/>
    </source>
</evidence>
<dbReference type="InterPro" id="IPR001626">
    <property type="entry name" value="ABC_TroCD"/>
</dbReference>
<evidence type="ECO:0000256" key="4">
    <source>
        <dbReference type="ARBA" id="ARBA00022475"/>
    </source>
</evidence>
<feature type="signal peptide" evidence="10">
    <location>
        <begin position="1"/>
        <end position="34"/>
    </location>
</feature>
<keyword evidence="3 8" id="KW-0813">Transport</keyword>
<dbReference type="PANTHER" id="PTHR30477:SF3">
    <property type="entry name" value="METAL TRANSPORT SYSTEM MEMBRANE PROTEIN CT_069-RELATED"/>
    <property type="match status" value="1"/>
</dbReference>
<dbReference type="InterPro" id="IPR036421">
    <property type="entry name" value="Fe_dep_repressor_sf"/>
</dbReference>
<keyword evidence="10" id="KW-0732">Signal</keyword>
<accession>A0A1I3GYQ1</accession>
<dbReference type="GO" id="GO:0046983">
    <property type="term" value="F:protein dimerization activity"/>
    <property type="evidence" value="ECO:0007669"/>
    <property type="project" value="InterPro"/>
</dbReference>
<protein>
    <submittedName>
        <fullName evidence="12">Manganese/zinc/iron transport system permease protein</fullName>
    </submittedName>
</protein>
<dbReference type="SMART" id="SM00529">
    <property type="entry name" value="HTH_DTXR"/>
    <property type="match status" value="1"/>
</dbReference>
<dbReference type="InterPro" id="IPR001367">
    <property type="entry name" value="Fe_dep_repressor"/>
</dbReference>
<dbReference type="PANTHER" id="PTHR30477">
    <property type="entry name" value="ABC-TRANSPORTER METAL-BINDING PROTEIN"/>
    <property type="match status" value="1"/>
</dbReference>
<dbReference type="RefSeq" id="WP_175517373.1">
    <property type="nucleotide sequence ID" value="NZ_FOQD01000007.1"/>
</dbReference>
<reference evidence="13" key="1">
    <citation type="submission" date="2016-10" db="EMBL/GenBank/DDBJ databases">
        <authorList>
            <person name="Varghese N."/>
            <person name="Submissions S."/>
        </authorList>
    </citation>
    <scope>NUCLEOTIDE SEQUENCE [LARGE SCALE GENOMIC DNA]</scope>
    <source>
        <strain evidence="13">DSM 26348</strain>
    </source>
</reference>
<feature type="transmembrane region" description="Helical" evidence="9">
    <location>
        <begin position="304"/>
        <end position="324"/>
    </location>
</feature>
<evidence type="ECO:0000256" key="7">
    <source>
        <dbReference type="ARBA" id="ARBA00023136"/>
    </source>
</evidence>
<evidence type="ECO:0000256" key="8">
    <source>
        <dbReference type="RuleBase" id="RU003943"/>
    </source>
</evidence>
<feature type="domain" description="Iron dependent repressor metal binding and dimerisation" evidence="11">
    <location>
        <begin position="415"/>
        <end position="471"/>
    </location>
</feature>
<dbReference type="GO" id="GO:0046914">
    <property type="term" value="F:transition metal ion binding"/>
    <property type="evidence" value="ECO:0007669"/>
    <property type="project" value="InterPro"/>
</dbReference>